<proteinExistence type="predicted"/>
<comment type="caution">
    <text evidence="1">The sequence shown here is derived from an EMBL/GenBank/DDBJ whole genome shotgun (WGS) entry which is preliminary data.</text>
</comment>
<dbReference type="SUPFAM" id="SSF52949">
    <property type="entry name" value="Macro domain-like"/>
    <property type="match status" value="1"/>
</dbReference>
<dbReference type="EMBL" id="AOHY01000023">
    <property type="protein sequence ID" value="ELY49105.1"/>
    <property type="molecule type" value="Genomic_DNA"/>
</dbReference>
<dbReference type="Proteomes" id="UP000011690">
    <property type="component" value="Unassembled WGS sequence"/>
</dbReference>
<dbReference type="InterPro" id="IPR043472">
    <property type="entry name" value="Macro_dom-like"/>
</dbReference>
<name>L9WHX6_9EURY</name>
<dbReference type="PATRIC" id="fig|1227500.6.peg.1786"/>
<organism evidence="1 2">
    <name type="scientific">Natronorubrum bangense JCM 10635</name>
    <dbReference type="NCBI Taxonomy" id="1227500"/>
    <lineage>
        <taxon>Archaea</taxon>
        <taxon>Methanobacteriati</taxon>
        <taxon>Methanobacteriota</taxon>
        <taxon>Stenosarchaea group</taxon>
        <taxon>Halobacteria</taxon>
        <taxon>Halobacteriales</taxon>
        <taxon>Natrialbaceae</taxon>
        <taxon>Natronorubrum</taxon>
    </lineage>
</organism>
<evidence type="ECO:0000313" key="1">
    <source>
        <dbReference type="EMBL" id="ELY49105.1"/>
    </source>
</evidence>
<evidence type="ECO:0000313" key="2">
    <source>
        <dbReference type="Proteomes" id="UP000011690"/>
    </source>
</evidence>
<sequence>MRLEVTVIQVGVANQEIDVLVNAAGTSFRMGSDVAGSI</sequence>
<protein>
    <submittedName>
        <fullName evidence="1">Uncharacterized protein</fullName>
    </submittedName>
</protein>
<reference evidence="1 2" key="1">
    <citation type="journal article" date="2014" name="PLoS Genet.">
        <title>Phylogenetically driven sequencing of extremely halophilic archaea reveals strategies for static and dynamic osmo-response.</title>
        <authorList>
            <person name="Becker E.A."/>
            <person name="Seitzer P.M."/>
            <person name="Tritt A."/>
            <person name="Larsen D."/>
            <person name="Krusor M."/>
            <person name="Yao A.I."/>
            <person name="Wu D."/>
            <person name="Madern D."/>
            <person name="Eisen J.A."/>
            <person name="Darling A.E."/>
            <person name="Facciotti M.T."/>
        </authorList>
    </citation>
    <scope>NUCLEOTIDE SEQUENCE [LARGE SCALE GENOMIC DNA]</scope>
    <source>
        <strain evidence="1 2">JCM 10635</strain>
    </source>
</reference>
<gene>
    <name evidence="1" type="ORF">C494_08902</name>
</gene>
<dbReference type="STRING" id="1227500.C494_08902"/>
<keyword evidence="2" id="KW-1185">Reference proteome</keyword>
<accession>L9WHX6</accession>
<dbReference type="AlphaFoldDB" id="L9WHX6"/>